<dbReference type="AlphaFoldDB" id="T1JND8"/>
<proteinExistence type="predicted"/>
<dbReference type="EnsemblMetazoa" id="SMAR015367-RA">
    <property type="protein sequence ID" value="SMAR015367-PA"/>
    <property type="gene ID" value="SMAR015367"/>
</dbReference>
<reference evidence="1" key="2">
    <citation type="submission" date="2015-02" db="UniProtKB">
        <authorList>
            <consortium name="EnsemblMetazoa"/>
        </authorList>
    </citation>
    <scope>IDENTIFICATION</scope>
</reference>
<dbReference type="HOGENOM" id="CLU_2500778_0_0_1"/>
<reference evidence="2" key="1">
    <citation type="submission" date="2011-05" db="EMBL/GenBank/DDBJ databases">
        <authorList>
            <person name="Richards S.R."/>
            <person name="Qu J."/>
            <person name="Jiang H."/>
            <person name="Jhangiani S.N."/>
            <person name="Agravi P."/>
            <person name="Goodspeed R."/>
            <person name="Gross S."/>
            <person name="Mandapat C."/>
            <person name="Jackson L."/>
            <person name="Mathew T."/>
            <person name="Pu L."/>
            <person name="Thornton R."/>
            <person name="Saada N."/>
            <person name="Wilczek-Boney K.B."/>
            <person name="Lee S."/>
            <person name="Kovar C."/>
            <person name="Wu Y."/>
            <person name="Scherer S.E."/>
            <person name="Worley K.C."/>
            <person name="Muzny D.M."/>
            <person name="Gibbs R."/>
        </authorList>
    </citation>
    <scope>NUCLEOTIDE SEQUENCE</scope>
    <source>
        <strain evidence="2">Brora</strain>
    </source>
</reference>
<evidence type="ECO:0000313" key="2">
    <source>
        <dbReference type="Proteomes" id="UP000014500"/>
    </source>
</evidence>
<dbReference type="Proteomes" id="UP000014500">
    <property type="component" value="Unassembled WGS sequence"/>
</dbReference>
<protein>
    <submittedName>
        <fullName evidence="1">Uncharacterized protein</fullName>
    </submittedName>
</protein>
<sequence>MGSVVASFNPFVDLLCASKMRLNTMALTHSRSCRMQVGNIREQMQTLTRSKPQREPHWATLEPLPARLQKCRYEKTITAALIYKPH</sequence>
<dbReference type="EMBL" id="JH431831">
    <property type="status" value="NOT_ANNOTATED_CDS"/>
    <property type="molecule type" value="Genomic_DNA"/>
</dbReference>
<keyword evidence="2" id="KW-1185">Reference proteome</keyword>
<organism evidence="1 2">
    <name type="scientific">Strigamia maritima</name>
    <name type="common">European centipede</name>
    <name type="synonym">Geophilus maritimus</name>
    <dbReference type="NCBI Taxonomy" id="126957"/>
    <lineage>
        <taxon>Eukaryota</taxon>
        <taxon>Metazoa</taxon>
        <taxon>Ecdysozoa</taxon>
        <taxon>Arthropoda</taxon>
        <taxon>Myriapoda</taxon>
        <taxon>Chilopoda</taxon>
        <taxon>Pleurostigmophora</taxon>
        <taxon>Geophilomorpha</taxon>
        <taxon>Linotaeniidae</taxon>
        <taxon>Strigamia</taxon>
    </lineage>
</organism>
<evidence type="ECO:0000313" key="1">
    <source>
        <dbReference type="EnsemblMetazoa" id="SMAR015367-PA"/>
    </source>
</evidence>
<name>T1JND8_STRMM</name>
<accession>T1JND8</accession>